<keyword evidence="2" id="KW-1185">Reference proteome</keyword>
<dbReference type="AlphaFoldDB" id="A0ABD1XHQ2"/>
<accession>A0ABD1XHQ2</accession>
<comment type="caution">
    <text evidence="1">The sequence shown here is derived from an EMBL/GenBank/DDBJ whole genome shotgun (WGS) entry which is preliminary data.</text>
</comment>
<evidence type="ECO:0000313" key="2">
    <source>
        <dbReference type="Proteomes" id="UP001605036"/>
    </source>
</evidence>
<name>A0ABD1XHQ2_9MARC</name>
<reference evidence="1 2" key="1">
    <citation type="submission" date="2024-09" db="EMBL/GenBank/DDBJ databases">
        <title>Chromosome-scale assembly of Riccia fluitans.</title>
        <authorList>
            <person name="Paukszto L."/>
            <person name="Sawicki J."/>
            <person name="Karawczyk K."/>
            <person name="Piernik-Szablinska J."/>
            <person name="Szczecinska M."/>
            <person name="Mazdziarz M."/>
        </authorList>
    </citation>
    <scope>NUCLEOTIDE SEQUENCE [LARGE SCALE GENOMIC DNA]</scope>
    <source>
        <strain evidence="1">Rf_01</strain>
        <tissue evidence="1">Aerial parts of the thallus</tissue>
    </source>
</reference>
<dbReference type="Proteomes" id="UP001605036">
    <property type="component" value="Unassembled WGS sequence"/>
</dbReference>
<sequence>MTKTTAPSFATFAIATPMAPEIVDLRADEPQQSRPWNPDPPNCPGSSVLLLCSQVRPYLPSMMPGIRTKVCRLPEPTSSCKTGTVFAGQPPGAKR</sequence>
<protein>
    <submittedName>
        <fullName evidence="1">Uncharacterized protein</fullName>
    </submittedName>
</protein>
<proteinExistence type="predicted"/>
<gene>
    <name evidence="1" type="ORF">R1flu_025994</name>
</gene>
<organism evidence="1 2">
    <name type="scientific">Riccia fluitans</name>
    <dbReference type="NCBI Taxonomy" id="41844"/>
    <lineage>
        <taxon>Eukaryota</taxon>
        <taxon>Viridiplantae</taxon>
        <taxon>Streptophyta</taxon>
        <taxon>Embryophyta</taxon>
        <taxon>Marchantiophyta</taxon>
        <taxon>Marchantiopsida</taxon>
        <taxon>Marchantiidae</taxon>
        <taxon>Marchantiales</taxon>
        <taxon>Ricciaceae</taxon>
        <taxon>Riccia</taxon>
    </lineage>
</organism>
<evidence type="ECO:0000313" key="1">
    <source>
        <dbReference type="EMBL" id="KAL2607421.1"/>
    </source>
</evidence>
<dbReference type="EMBL" id="JBHFFA010000008">
    <property type="protein sequence ID" value="KAL2607421.1"/>
    <property type="molecule type" value="Genomic_DNA"/>
</dbReference>